<dbReference type="Proteomes" id="UP000231632">
    <property type="component" value="Unassembled WGS sequence"/>
</dbReference>
<dbReference type="Pfam" id="PF13686">
    <property type="entry name" value="DrsE_2"/>
    <property type="match status" value="1"/>
</dbReference>
<evidence type="ECO:0000313" key="2">
    <source>
        <dbReference type="Proteomes" id="UP000231632"/>
    </source>
</evidence>
<dbReference type="PANTHER" id="PTHR34655">
    <property type="entry name" value="CONSERVED WITHIN P. AEROPHILUM"/>
    <property type="match status" value="1"/>
</dbReference>
<dbReference type="SUPFAM" id="SSF75169">
    <property type="entry name" value="DsrEFH-like"/>
    <property type="match status" value="1"/>
</dbReference>
<evidence type="ECO:0008006" key="3">
    <source>
        <dbReference type="Google" id="ProtNLM"/>
    </source>
</evidence>
<dbReference type="Gene3D" id="3.40.1260.10">
    <property type="entry name" value="DsrEFH-like"/>
    <property type="match status" value="1"/>
</dbReference>
<dbReference type="InterPro" id="IPR027396">
    <property type="entry name" value="DsrEFH-like"/>
</dbReference>
<dbReference type="AlphaFoldDB" id="A0A1L8CQ94"/>
<dbReference type="STRING" id="1921010.MMIC_P2033"/>
<sequence length="162" mass="17539">MNIPANKKKVSIVCFSGDFDKIIAAFTIATGAAATNREVTMFFTFWGLNALKKNKGRAATGNSIMAKAFNFLMGGLNNLPLSRLNFFGISPKLMGGMMKKHNVASLPELVEAAHALGIRIVACEMAMHILEVSKSDMIEEVQDVAGVATFLNESEDAHIIFI</sequence>
<comment type="caution">
    <text evidence="1">The sequence shown here is derived from an EMBL/GenBank/DDBJ whole genome shotgun (WGS) entry which is preliminary data.</text>
</comment>
<dbReference type="EMBL" id="BDFD01000020">
    <property type="protein sequence ID" value="GAV21054.1"/>
    <property type="molecule type" value="Genomic_DNA"/>
</dbReference>
<gene>
    <name evidence="1" type="ORF">MMIC_P2033</name>
</gene>
<accession>A0A1L8CQ94</accession>
<dbReference type="PANTHER" id="PTHR34655:SF2">
    <property type="entry name" value="PEROXIREDOXIN FAMILY PROTEIN"/>
    <property type="match status" value="1"/>
</dbReference>
<evidence type="ECO:0000313" key="1">
    <source>
        <dbReference type="EMBL" id="GAV21054.1"/>
    </source>
</evidence>
<dbReference type="InterPro" id="IPR032836">
    <property type="entry name" value="DsrE2-like"/>
</dbReference>
<dbReference type="OrthoDB" id="9802028at2"/>
<proteinExistence type="predicted"/>
<keyword evidence="2" id="KW-1185">Reference proteome</keyword>
<organism evidence="1 2">
    <name type="scientific">Mariprofundus micogutta</name>
    <dbReference type="NCBI Taxonomy" id="1921010"/>
    <lineage>
        <taxon>Bacteria</taxon>
        <taxon>Pseudomonadati</taxon>
        <taxon>Pseudomonadota</taxon>
        <taxon>Candidatius Mariprofundia</taxon>
        <taxon>Mariprofundales</taxon>
        <taxon>Mariprofundaceae</taxon>
        <taxon>Mariprofundus</taxon>
    </lineage>
</organism>
<protein>
    <recommendedName>
        <fullName evidence="3">DsrE/DsrF-like family protein</fullName>
    </recommendedName>
</protein>
<name>A0A1L8CQ94_9PROT</name>
<dbReference type="RefSeq" id="WP_072660362.1">
    <property type="nucleotide sequence ID" value="NZ_BDFD01000020.1"/>
</dbReference>
<reference evidence="1 2" key="1">
    <citation type="journal article" date="2017" name="Arch. Microbiol.">
        <title>Mariprofundus micogutta sp. nov., a novel iron-oxidizing zetaproteobacterium isolated from a deep-sea hydrothermal field at the Bayonnaise knoll of the Izu-Ogasawara arc, and a description of Mariprofundales ord. nov. and Zetaproteobacteria classis nov.</title>
        <authorList>
            <person name="Makita H."/>
            <person name="Tanaka E."/>
            <person name="Mitsunobu S."/>
            <person name="Miyazaki M."/>
            <person name="Nunoura T."/>
            <person name="Uematsu K."/>
            <person name="Takaki Y."/>
            <person name="Nishi S."/>
            <person name="Shimamura S."/>
            <person name="Takai K."/>
        </authorList>
    </citation>
    <scope>NUCLEOTIDE SEQUENCE [LARGE SCALE GENOMIC DNA]</scope>
    <source>
        <strain evidence="1 2">ET2</strain>
    </source>
</reference>